<name>A0A2N5NB68_9BACL</name>
<dbReference type="GO" id="GO:0005886">
    <property type="term" value="C:plasma membrane"/>
    <property type="evidence" value="ECO:0007669"/>
    <property type="project" value="UniProtKB-SubCell"/>
</dbReference>
<dbReference type="Gene3D" id="3.40.50.300">
    <property type="entry name" value="P-loop containing nucleotide triphosphate hydrolases"/>
    <property type="match status" value="1"/>
</dbReference>
<evidence type="ECO:0000256" key="4">
    <source>
        <dbReference type="ARBA" id="ARBA00022475"/>
    </source>
</evidence>
<dbReference type="InterPro" id="IPR027417">
    <property type="entry name" value="P-loop_NTPase"/>
</dbReference>
<evidence type="ECO:0000256" key="1">
    <source>
        <dbReference type="ARBA" id="ARBA00004202"/>
    </source>
</evidence>
<keyword evidence="6" id="KW-0547">Nucleotide-binding</keyword>
<dbReference type="GO" id="GO:0016887">
    <property type="term" value="F:ATP hydrolysis activity"/>
    <property type="evidence" value="ECO:0007669"/>
    <property type="project" value="InterPro"/>
</dbReference>
<evidence type="ECO:0000313" key="11">
    <source>
        <dbReference type="EMBL" id="PLT47599.1"/>
    </source>
</evidence>
<dbReference type="InterPro" id="IPR017871">
    <property type="entry name" value="ABC_transporter-like_CS"/>
</dbReference>
<evidence type="ECO:0000256" key="7">
    <source>
        <dbReference type="ARBA" id="ARBA00022840"/>
    </source>
</evidence>
<dbReference type="SUPFAM" id="SSF52540">
    <property type="entry name" value="P-loop containing nucleoside triphosphate hydrolases"/>
    <property type="match status" value="1"/>
</dbReference>
<dbReference type="Pfam" id="PF00005">
    <property type="entry name" value="ABC_tran"/>
    <property type="match status" value="1"/>
</dbReference>
<dbReference type="PROSITE" id="PS00211">
    <property type="entry name" value="ABC_TRANSPORTER_1"/>
    <property type="match status" value="1"/>
</dbReference>
<proteinExistence type="inferred from homology"/>
<dbReference type="SMART" id="SM00382">
    <property type="entry name" value="AAA"/>
    <property type="match status" value="1"/>
</dbReference>
<evidence type="ECO:0000313" key="12">
    <source>
        <dbReference type="Proteomes" id="UP000234789"/>
    </source>
</evidence>
<accession>A0A2N5NB68</accession>
<keyword evidence="7" id="KW-0067">ATP-binding</keyword>
<dbReference type="InterPro" id="IPR003593">
    <property type="entry name" value="AAA+_ATPase"/>
</dbReference>
<evidence type="ECO:0000256" key="8">
    <source>
        <dbReference type="ARBA" id="ARBA00022967"/>
    </source>
</evidence>
<dbReference type="CDD" id="cd03257">
    <property type="entry name" value="ABC_NikE_OppD_transporters"/>
    <property type="match status" value="1"/>
</dbReference>
<reference evidence="11 12" key="1">
    <citation type="submission" date="2017-05" db="EMBL/GenBank/DDBJ databases">
        <title>Functional genome analysis of Paenibacillus pasadenensis strain R16: insights on endophytic life style and antifungal activity.</title>
        <authorList>
            <person name="Passera A."/>
            <person name="Marcolungo L."/>
            <person name="Casati P."/>
            <person name="Brasca M."/>
            <person name="Quaglino F."/>
            <person name="Delledonne M."/>
        </authorList>
    </citation>
    <scope>NUCLEOTIDE SEQUENCE [LARGE SCALE GENOMIC DNA]</scope>
    <source>
        <strain evidence="11 12">R16</strain>
    </source>
</reference>
<keyword evidence="5" id="KW-0997">Cell inner membrane</keyword>
<dbReference type="AlphaFoldDB" id="A0A2N5NB68"/>
<feature type="domain" description="ABC transporter" evidence="10">
    <location>
        <begin position="4"/>
        <end position="251"/>
    </location>
</feature>
<dbReference type="GO" id="GO:0005524">
    <property type="term" value="F:ATP binding"/>
    <property type="evidence" value="ECO:0007669"/>
    <property type="project" value="UniProtKB-KW"/>
</dbReference>
<dbReference type="InterPro" id="IPR050388">
    <property type="entry name" value="ABC_Ni/Peptide_Import"/>
</dbReference>
<keyword evidence="9" id="KW-0472">Membrane</keyword>
<keyword evidence="4" id="KW-1003">Cell membrane</keyword>
<dbReference type="OrthoDB" id="9802264at2"/>
<protein>
    <submittedName>
        <fullName evidence="11">Oligopeptide transport system permease protein OppB</fullName>
    </submittedName>
</protein>
<comment type="similarity">
    <text evidence="2">Belongs to the ABC transporter superfamily.</text>
</comment>
<dbReference type="PANTHER" id="PTHR43297:SF14">
    <property type="entry name" value="ATPASE AAA-TYPE CORE DOMAIN-CONTAINING PROTEIN"/>
    <property type="match status" value="1"/>
</dbReference>
<evidence type="ECO:0000256" key="3">
    <source>
        <dbReference type="ARBA" id="ARBA00022448"/>
    </source>
</evidence>
<keyword evidence="12" id="KW-1185">Reference proteome</keyword>
<evidence type="ECO:0000256" key="9">
    <source>
        <dbReference type="ARBA" id="ARBA00023136"/>
    </source>
</evidence>
<keyword evidence="3" id="KW-0813">Transport</keyword>
<comment type="subcellular location">
    <subcellularLocation>
        <location evidence="1">Cell membrane</location>
        <topology evidence="1">Peripheral membrane protein</topology>
    </subcellularLocation>
</comment>
<evidence type="ECO:0000259" key="10">
    <source>
        <dbReference type="PROSITE" id="PS50893"/>
    </source>
</evidence>
<dbReference type="PANTHER" id="PTHR43297">
    <property type="entry name" value="OLIGOPEPTIDE TRANSPORT ATP-BINDING PROTEIN APPD"/>
    <property type="match status" value="1"/>
</dbReference>
<dbReference type="EMBL" id="NFEZ01000003">
    <property type="protein sequence ID" value="PLT47599.1"/>
    <property type="molecule type" value="Genomic_DNA"/>
</dbReference>
<dbReference type="InterPro" id="IPR003439">
    <property type="entry name" value="ABC_transporter-like_ATP-bd"/>
</dbReference>
<dbReference type="Proteomes" id="UP000234789">
    <property type="component" value="Unassembled WGS sequence"/>
</dbReference>
<organism evidence="11 12">
    <name type="scientific">Paenibacillus pasadenensis</name>
    <dbReference type="NCBI Taxonomy" id="217090"/>
    <lineage>
        <taxon>Bacteria</taxon>
        <taxon>Bacillati</taxon>
        <taxon>Bacillota</taxon>
        <taxon>Bacilli</taxon>
        <taxon>Bacillales</taxon>
        <taxon>Paenibacillaceae</taxon>
        <taxon>Paenibacillus</taxon>
    </lineage>
</organism>
<evidence type="ECO:0000256" key="5">
    <source>
        <dbReference type="ARBA" id="ARBA00022519"/>
    </source>
</evidence>
<evidence type="ECO:0000256" key="2">
    <source>
        <dbReference type="ARBA" id="ARBA00005417"/>
    </source>
</evidence>
<sequence length="273" mass="29915">MNVLEVDGLAIASRSSGRLLVPGLSFRVREGSCLAIVGESGSGKSISCKAIARLNPPDLRQTGSIRFRGTELSALPERELRRLRGRRIGLILQHGMRAFDPARRVGRQTEAVLRTHHGWSAEEAGERMAAAMETMLLKEPRSLLERFPHELSGGMLQRLMIALSIVLQPDLVIADEPTTALDAASRYEAVRQLMLLREQAGCSLILISHDLAAVERIADDVLVLRQGIAVESGRAQDVLSAPQHAYTRMLTEARRSLTARFEQAWGGDVHAGC</sequence>
<comment type="caution">
    <text evidence="11">The sequence shown here is derived from an EMBL/GenBank/DDBJ whole genome shotgun (WGS) entry which is preliminary data.</text>
</comment>
<keyword evidence="8" id="KW-1278">Translocase</keyword>
<dbReference type="RefSeq" id="WP_043111224.1">
    <property type="nucleotide sequence ID" value="NZ_BIMM01000003.1"/>
</dbReference>
<gene>
    <name evidence="11" type="ORF">B8V81_1823</name>
</gene>
<evidence type="ECO:0000256" key="6">
    <source>
        <dbReference type="ARBA" id="ARBA00022741"/>
    </source>
</evidence>
<dbReference type="PROSITE" id="PS50893">
    <property type="entry name" value="ABC_TRANSPORTER_2"/>
    <property type="match status" value="1"/>
</dbReference>